<dbReference type="AlphaFoldDB" id="A0A401SNW4"/>
<evidence type="ECO:0000256" key="2">
    <source>
        <dbReference type="ARBA" id="ARBA00004210"/>
    </source>
</evidence>
<comment type="similarity">
    <text evidence="3">Belongs to the MCRIP family.</text>
</comment>
<evidence type="ECO:0000256" key="1">
    <source>
        <dbReference type="ARBA" id="ARBA00004123"/>
    </source>
</evidence>
<feature type="compositionally biased region" description="Basic and acidic residues" evidence="6">
    <location>
        <begin position="124"/>
        <end position="137"/>
    </location>
</feature>
<reference evidence="7 8" key="1">
    <citation type="journal article" date="2018" name="Nat. Ecol. Evol.">
        <title>Shark genomes provide insights into elasmobranch evolution and the origin of vertebrates.</title>
        <authorList>
            <person name="Hara Y"/>
            <person name="Yamaguchi K"/>
            <person name="Onimaru K"/>
            <person name="Kadota M"/>
            <person name="Koyanagi M"/>
            <person name="Keeley SD"/>
            <person name="Tatsumi K"/>
            <person name="Tanaka K"/>
            <person name="Motone F"/>
            <person name="Kageyama Y"/>
            <person name="Nozu R"/>
            <person name="Adachi N"/>
            <person name="Nishimura O"/>
            <person name="Nakagawa R"/>
            <person name="Tanegashima C"/>
            <person name="Kiyatake I"/>
            <person name="Matsumoto R"/>
            <person name="Murakumo K"/>
            <person name="Nishida K"/>
            <person name="Terakita A"/>
            <person name="Kuratani S"/>
            <person name="Sato K"/>
            <person name="Hyodo S Kuraku.S."/>
        </authorList>
    </citation>
    <scope>NUCLEOTIDE SEQUENCE [LARGE SCALE GENOMIC DNA]</scope>
</reference>
<dbReference type="InterPro" id="IPR029428">
    <property type="entry name" value="MCRIP"/>
</dbReference>
<comment type="caution">
    <text evidence="7">The sequence shown here is derived from an EMBL/GenBank/DDBJ whole genome shotgun (WGS) entry which is preliminary data.</text>
</comment>
<dbReference type="OMA" id="RFIHEAW"/>
<dbReference type="EMBL" id="BEZZ01000412">
    <property type="protein sequence ID" value="GCC32084.1"/>
    <property type="molecule type" value="Genomic_DNA"/>
</dbReference>
<sequence>MKFLDWFPAPSVSATLTNAGGQKIDTILHGNGSMIFQIALFISPAPRIVYNGKRNNGPRSPTNTAPPEIYTPAHEENVRFIHEAWQCVEQELRSQLTGNERGPVQYVEKNPNPNLNNFTPVDLSDLKKRGMSDAKKS</sequence>
<dbReference type="GO" id="GO:0010494">
    <property type="term" value="C:cytoplasmic stress granule"/>
    <property type="evidence" value="ECO:0007669"/>
    <property type="project" value="UniProtKB-SubCell"/>
</dbReference>
<dbReference type="Pfam" id="PF14799">
    <property type="entry name" value="FAM195"/>
    <property type="match status" value="1"/>
</dbReference>
<name>A0A401SNW4_CHIPU</name>
<evidence type="ECO:0000313" key="8">
    <source>
        <dbReference type="Proteomes" id="UP000287033"/>
    </source>
</evidence>
<evidence type="ECO:0008006" key="9">
    <source>
        <dbReference type="Google" id="ProtNLM"/>
    </source>
</evidence>
<evidence type="ECO:0000256" key="3">
    <source>
        <dbReference type="ARBA" id="ARBA00010821"/>
    </source>
</evidence>
<keyword evidence="5" id="KW-0539">Nucleus</keyword>
<comment type="subcellular location">
    <subcellularLocation>
        <location evidence="2">Cytoplasm</location>
        <location evidence="2">Stress granule</location>
    </subcellularLocation>
    <subcellularLocation>
        <location evidence="1">Nucleus</location>
    </subcellularLocation>
</comment>
<evidence type="ECO:0000313" key="7">
    <source>
        <dbReference type="EMBL" id="GCC32084.1"/>
    </source>
</evidence>
<proteinExistence type="inferred from homology"/>
<dbReference type="STRING" id="137246.A0A401SNW4"/>
<gene>
    <name evidence="7" type="ORF">chiPu_0010544</name>
</gene>
<organism evidence="7 8">
    <name type="scientific">Chiloscyllium punctatum</name>
    <name type="common">Brownbanded bambooshark</name>
    <name type="synonym">Hemiscyllium punctatum</name>
    <dbReference type="NCBI Taxonomy" id="137246"/>
    <lineage>
        <taxon>Eukaryota</taxon>
        <taxon>Metazoa</taxon>
        <taxon>Chordata</taxon>
        <taxon>Craniata</taxon>
        <taxon>Vertebrata</taxon>
        <taxon>Chondrichthyes</taxon>
        <taxon>Elasmobranchii</taxon>
        <taxon>Galeomorphii</taxon>
        <taxon>Galeoidea</taxon>
        <taxon>Orectolobiformes</taxon>
        <taxon>Hemiscylliidae</taxon>
        <taxon>Chiloscyllium</taxon>
    </lineage>
</organism>
<evidence type="ECO:0000256" key="4">
    <source>
        <dbReference type="ARBA" id="ARBA00022490"/>
    </source>
</evidence>
<dbReference type="OrthoDB" id="8170061at2759"/>
<accession>A0A401SNW4</accession>
<evidence type="ECO:0000256" key="5">
    <source>
        <dbReference type="ARBA" id="ARBA00023242"/>
    </source>
</evidence>
<keyword evidence="4" id="KW-0963">Cytoplasm</keyword>
<dbReference type="GO" id="GO:0005634">
    <property type="term" value="C:nucleus"/>
    <property type="evidence" value="ECO:0007669"/>
    <property type="project" value="UniProtKB-SubCell"/>
</dbReference>
<dbReference type="Proteomes" id="UP000287033">
    <property type="component" value="Unassembled WGS sequence"/>
</dbReference>
<keyword evidence="8" id="KW-1185">Reference proteome</keyword>
<evidence type="ECO:0000256" key="6">
    <source>
        <dbReference type="SAM" id="MobiDB-lite"/>
    </source>
</evidence>
<protein>
    <recommendedName>
        <fullName evidence="9">MAPK regulated corepressor interacting protein 1</fullName>
    </recommendedName>
</protein>
<feature type="region of interest" description="Disordered" evidence="6">
    <location>
        <begin position="99"/>
        <end position="137"/>
    </location>
</feature>